<evidence type="ECO:0000256" key="11">
    <source>
        <dbReference type="ARBA" id="ARBA00022989"/>
    </source>
</evidence>
<keyword evidence="23" id="KW-1185">Reference proteome</keyword>
<dbReference type="SMART" id="SM00387">
    <property type="entry name" value="HATPase_c"/>
    <property type="match status" value="1"/>
</dbReference>
<dbReference type="InterPro" id="IPR029016">
    <property type="entry name" value="GAF-like_dom_sf"/>
</dbReference>
<dbReference type="SMART" id="SM00388">
    <property type="entry name" value="HisKA"/>
    <property type="match status" value="1"/>
</dbReference>
<dbReference type="Pfam" id="PF08447">
    <property type="entry name" value="PAS_3"/>
    <property type="match status" value="1"/>
</dbReference>
<dbReference type="InterPro" id="IPR013767">
    <property type="entry name" value="PAS_fold"/>
</dbReference>
<dbReference type="SMART" id="SM00091">
    <property type="entry name" value="PAS"/>
    <property type="match status" value="3"/>
</dbReference>
<dbReference type="InterPro" id="IPR003018">
    <property type="entry name" value="GAF"/>
</dbReference>
<feature type="domain" description="HPt" evidence="21">
    <location>
        <begin position="1244"/>
        <end position="1339"/>
    </location>
</feature>
<keyword evidence="7" id="KW-0812">Transmembrane</keyword>
<dbReference type="InterPro" id="IPR035965">
    <property type="entry name" value="PAS-like_dom_sf"/>
</dbReference>
<feature type="domain" description="PAC" evidence="20">
    <location>
        <begin position="502"/>
        <end position="554"/>
    </location>
</feature>
<dbReference type="InterPro" id="IPR000014">
    <property type="entry name" value="PAS"/>
</dbReference>
<keyword evidence="9" id="KW-0418">Kinase</keyword>
<dbReference type="SMART" id="SM00448">
    <property type="entry name" value="REC"/>
    <property type="match status" value="2"/>
</dbReference>
<protein>
    <recommendedName>
        <fullName evidence="3">histidine kinase</fullName>
        <ecNumber evidence="3">2.7.13.3</ecNumber>
    </recommendedName>
</protein>
<evidence type="ECO:0000256" key="1">
    <source>
        <dbReference type="ARBA" id="ARBA00000085"/>
    </source>
</evidence>
<dbReference type="PROSITE" id="PS50113">
    <property type="entry name" value="PAC"/>
    <property type="match status" value="2"/>
</dbReference>
<evidence type="ECO:0000256" key="7">
    <source>
        <dbReference type="ARBA" id="ARBA00022692"/>
    </source>
</evidence>
<dbReference type="InterPro" id="IPR000700">
    <property type="entry name" value="PAS-assoc_C"/>
</dbReference>
<dbReference type="PROSITE" id="PS50112">
    <property type="entry name" value="PAS"/>
    <property type="match status" value="2"/>
</dbReference>
<dbReference type="SUPFAM" id="SSF55785">
    <property type="entry name" value="PYP-like sensor domain (PAS domain)"/>
    <property type="match status" value="3"/>
</dbReference>
<dbReference type="CDD" id="cd17546">
    <property type="entry name" value="REC_hyHK_CKI1_RcsC-like"/>
    <property type="match status" value="2"/>
</dbReference>
<dbReference type="CDD" id="cd16922">
    <property type="entry name" value="HATPase_EvgS-ArcB-TorS-like"/>
    <property type="match status" value="1"/>
</dbReference>
<dbReference type="InterPro" id="IPR036097">
    <property type="entry name" value="HisK_dim/P_sf"/>
</dbReference>
<keyword evidence="10" id="KW-0067">ATP-binding</keyword>
<evidence type="ECO:0000256" key="10">
    <source>
        <dbReference type="ARBA" id="ARBA00022840"/>
    </source>
</evidence>
<dbReference type="EMBL" id="JAUFQS010000009">
    <property type="protein sequence ID" value="MDN3688367.1"/>
    <property type="molecule type" value="Genomic_DNA"/>
</dbReference>
<dbReference type="Pfam" id="PF00512">
    <property type="entry name" value="HisKA"/>
    <property type="match status" value="1"/>
</dbReference>
<dbReference type="InterPro" id="IPR001789">
    <property type="entry name" value="Sig_transdc_resp-reg_receiver"/>
</dbReference>
<feature type="modified residue" description="4-aspartylphosphate" evidence="15">
    <location>
        <position position="993"/>
    </location>
</feature>
<comment type="subcellular location">
    <subcellularLocation>
        <location evidence="2">Cell membrane</location>
        <topology evidence="2">Multi-pass membrane protein</topology>
    </subcellularLocation>
</comment>
<dbReference type="PROSITE" id="PS50110">
    <property type="entry name" value="RESPONSE_REGULATORY"/>
    <property type="match status" value="2"/>
</dbReference>
<dbReference type="InterPro" id="IPR003594">
    <property type="entry name" value="HATPase_dom"/>
</dbReference>
<evidence type="ECO:0000256" key="13">
    <source>
        <dbReference type="ARBA" id="ARBA00023136"/>
    </source>
</evidence>
<keyword evidence="13" id="KW-0472">Membrane</keyword>
<dbReference type="Gene3D" id="1.10.287.130">
    <property type="match status" value="1"/>
</dbReference>
<dbReference type="InterPro" id="IPR001610">
    <property type="entry name" value="PAC"/>
</dbReference>
<gene>
    <name evidence="22" type="ORF">QWZ15_11035</name>
</gene>
<keyword evidence="12" id="KW-0902">Two-component regulatory system</keyword>
<dbReference type="Pfam" id="PF00989">
    <property type="entry name" value="PAS"/>
    <property type="match status" value="1"/>
</dbReference>
<dbReference type="InterPro" id="IPR013655">
    <property type="entry name" value="PAS_fold_3"/>
</dbReference>
<dbReference type="SUPFAM" id="SSF47226">
    <property type="entry name" value="Histidine-containing phosphotransfer domain, HPT domain"/>
    <property type="match status" value="1"/>
</dbReference>
<feature type="domain" description="Response regulatory" evidence="18">
    <location>
        <begin position="1090"/>
        <end position="1208"/>
    </location>
</feature>
<dbReference type="CDD" id="cd00082">
    <property type="entry name" value="HisKA"/>
    <property type="match status" value="1"/>
</dbReference>
<evidence type="ECO:0000256" key="9">
    <source>
        <dbReference type="ARBA" id="ARBA00022777"/>
    </source>
</evidence>
<feature type="domain" description="PAC" evidence="20">
    <location>
        <begin position="632"/>
        <end position="685"/>
    </location>
</feature>
<dbReference type="Pfam" id="PF01627">
    <property type="entry name" value="Hpt"/>
    <property type="match status" value="1"/>
</dbReference>
<keyword evidence="4" id="KW-1003">Cell membrane</keyword>
<dbReference type="Gene3D" id="3.30.450.40">
    <property type="match status" value="1"/>
</dbReference>
<comment type="catalytic activity">
    <reaction evidence="1">
        <text>ATP + protein L-histidine = ADP + protein N-phospho-L-histidine.</text>
        <dbReference type="EC" id="2.7.13.3"/>
    </reaction>
</comment>
<evidence type="ECO:0000313" key="23">
    <source>
        <dbReference type="Proteomes" id="UP001236663"/>
    </source>
</evidence>
<evidence type="ECO:0000256" key="16">
    <source>
        <dbReference type="SAM" id="Coils"/>
    </source>
</evidence>
<evidence type="ECO:0000259" key="17">
    <source>
        <dbReference type="PROSITE" id="PS50109"/>
    </source>
</evidence>
<dbReference type="PROSITE" id="PS50109">
    <property type="entry name" value="HIS_KIN"/>
    <property type="match status" value="1"/>
</dbReference>
<dbReference type="CDD" id="cd00130">
    <property type="entry name" value="PAS"/>
    <property type="match status" value="2"/>
</dbReference>
<name>A0ABT8C7J4_9BACT</name>
<evidence type="ECO:0000256" key="14">
    <source>
        <dbReference type="PROSITE-ProRule" id="PRU00110"/>
    </source>
</evidence>
<dbReference type="Proteomes" id="UP001236663">
    <property type="component" value="Unassembled WGS sequence"/>
</dbReference>
<evidence type="ECO:0000256" key="3">
    <source>
        <dbReference type="ARBA" id="ARBA00012438"/>
    </source>
</evidence>
<evidence type="ECO:0000256" key="8">
    <source>
        <dbReference type="ARBA" id="ARBA00022741"/>
    </source>
</evidence>
<evidence type="ECO:0000256" key="4">
    <source>
        <dbReference type="ARBA" id="ARBA00022475"/>
    </source>
</evidence>
<dbReference type="SUPFAM" id="SSF47384">
    <property type="entry name" value="Homodimeric domain of signal transducing histidine kinase"/>
    <property type="match status" value="1"/>
</dbReference>
<evidence type="ECO:0000313" key="22">
    <source>
        <dbReference type="EMBL" id="MDN3688367.1"/>
    </source>
</evidence>
<dbReference type="SUPFAM" id="SSF55874">
    <property type="entry name" value="ATPase domain of HSP90 chaperone/DNA topoisomerase II/histidine kinase"/>
    <property type="match status" value="1"/>
</dbReference>
<keyword evidence="8" id="KW-0547">Nucleotide-binding</keyword>
<dbReference type="Gene3D" id="1.20.120.160">
    <property type="entry name" value="HPT domain"/>
    <property type="match status" value="1"/>
</dbReference>
<dbReference type="InterPro" id="IPR011006">
    <property type="entry name" value="CheY-like_superfamily"/>
</dbReference>
<keyword evidence="11" id="KW-1133">Transmembrane helix</keyword>
<keyword evidence="5 15" id="KW-0597">Phosphoprotein</keyword>
<dbReference type="PANTHER" id="PTHR45339">
    <property type="entry name" value="HYBRID SIGNAL TRANSDUCTION HISTIDINE KINASE J"/>
    <property type="match status" value="1"/>
</dbReference>
<evidence type="ECO:0000256" key="12">
    <source>
        <dbReference type="ARBA" id="ARBA00023012"/>
    </source>
</evidence>
<evidence type="ECO:0000259" key="20">
    <source>
        <dbReference type="PROSITE" id="PS50113"/>
    </source>
</evidence>
<comment type="caution">
    <text evidence="22">The sequence shown here is derived from an EMBL/GenBank/DDBJ whole genome shotgun (WGS) entry which is preliminary data.</text>
</comment>
<dbReference type="SMART" id="SM00065">
    <property type="entry name" value="GAF"/>
    <property type="match status" value="1"/>
</dbReference>
<accession>A0ABT8C7J4</accession>
<feature type="domain" description="Response regulatory" evidence="18">
    <location>
        <begin position="943"/>
        <end position="1063"/>
    </location>
</feature>
<dbReference type="RefSeq" id="WP_163385991.1">
    <property type="nucleotide sequence ID" value="NZ_JAUFQS010000009.1"/>
</dbReference>
<feature type="coiled-coil region" evidence="16">
    <location>
        <begin position="673"/>
        <end position="703"/>
    </location>
</feature>
<feature type="domain" description="Histidine kinase" evidence="17">
    <location>
        <begin position="703"/>
        <end position="927"/>
    </location>
</feature>
<dbReference type="PRINTS" id="PR00344">
    <property type="entry name" value="BCTRLSENSOR"/>
</dbReference>
<dbReference type="SUPFAM" id="SSF52172">
    <property type="entry name" value="CheY-like"/>
    <property type="match status" value="2"/>
</dbReference>
<evidence type="ECO:0000256" key="6">
    <source>
        <dbReference type="ARBA" id="ARBA00022679"/>
    </source>
</evidence>
<dbReference type="Gene3D" id="3.40.50.2300">
    <property type="match status" value="2"/>
</dbReference>
<organism evidence="22 23">
    <name type="scientific">Cyclobacterium jeungdonense</name>
    <dbReference type="NCBI Taxonomy" id="708087"/>
    <lineage>
        <taxon>Bacteria</taxon>
        <taxon>Pseudomonadati</taxon>
        <taxon>Bacteroidota</taxon>
        <taxon>Cytophagia</taxon>
        <taxon>Cytophagales</taxon>
        <taxon>Cyclobacteriaceae</taxon>
        <taxon>Cyclobacterium</taxon>
    </lineage>
</organism>
<dbReference type="SUPFAM" id="SSF55781">
    <property type="entry name" value="GAF domain-like"/>
    <property type="match status" value="1"/>
</dbReference>
<dbReference type="InterPro" id="IPR036890">
    <property type="entry name" value="HATPase_C_sf"/>
</dbReference>
<feature type="domain" description="PAS" evidence="19">
    <location>
        <begin position="555"/>
        <end position="628"/>
    </location>
</feature>
<feature type="modified residue" description="Phosphohistidine" evidence="14">
    <location>
        <position position="1283"/>
    </location>
</feature>
<dbReference type="InterPro" id="IPR003661">
    <property type="entry name" value="HisK_dim/P_dom"/>
</dbReference>
<keyword evidence="16" id="KW-0175">Coiled coil</keyword>
<dbReference type="InterPro" id="IPR008207">
    <property type="entry name" value="Sig_transdc_His_kin_Hpt_dom"/>
</dbReference>
<dbReference type="NCBIfam" id="TIGR00229">
    <property type="entry name" value="sensory_box"/>
    <property type="match status" value="3"/>
</dbReference>
<evidence type="ECO:0000259" key="21">
    <source>
        <dbReference type="PROSITE" id="PS50894"/>
    </source>
</evidence>
<evidence type="ECO:0000256" key="15">
    <source>
        <dbReference type="PROSITE-ProRule" id="PRU00169"/>
    </source>
</evidence>
<dbReference type="PANTHER" id="PTHR45339:SF1">
    <property type="entry name" value="HYBRID SIGNAL TRANSDUCTION HISTIDINE KINASE J"/>
    <property type="match status" value="1"/>
</dbReference>
<dbReference type="SMART" id="SM00086">
    <property type="entry name" value="PAC"/>
    <property type="match status" value="3"/>
</dbReference>
<dbReference type="InterPro" id="IPR036641">
    <property type="entry name" value="HPT_dom_sf"/>
</dbReference>
<evidence type="ECO:0000256" key="5">
    <source>
        <dbReference type="ARBA" id="ARBA00022553"/>
    </source>
</evidence>
<dbReference type="Gene3D" id="3.30.450.20">
    <property type="entry name" value="PAS domain"/>
    <property type="match status" value="4"/>
</dbReference>
<dbReference type="EC" id="2.7.13.3" evidence="3"/>
<keyword evidence="6" id="KW-0808">Transferase</keyword>
<dbReference type="Pfam" id="PF02518">
    <property type="entry name" value="HATPase_c"/>
    <property type="match status" value="1"/>
</dbReference>
<dbReference type="Gene3D" id="3.30.565.10">
    <property type="entry name" value="Histidine kinase-like ATPase, C-terminal domain"/>
    <property type="match status" value="1"/>
</dbReference>
<dbReference type="PROSITE" id="PS50894">
    <property type="entry name" value="HPT"/>
    <property type="match status" value="1"/>
</dbReference>
<feature type="modified residue" description="4-aspartylphosphate" evidence="15">
    <location>
        <position position="1141"/>
    </location>
</feature>
<dbReference type="Pfam" id="PF08448">
    <property type="entry name" value="PAS_4"/>
    <property type="match status" value="1"/>
</dbReference>
<reference evidence="23" key="1">
    <citation type="journal article" date="2019" name="Int. J. Syst. Evol. Microbiol.">
        <title>The Global Catalogue of Microorganisms (GCM) 10K type strain sequencing project: providing services to taxonomists for standard genome sequencing and annotation.</title>
        <authorList>
            <consortium name="The Broad Institute Genomics Platform"/>
            <consortium name="The Broad Institute Genome Sequencing Center for Infectious Disease"/>
            <person name="Wu L."/>
            <person name="Ma J."/>
        </authorList>
    </citation>
    <scope>NUCLEOTIDE SEQUENCE [LARGE SCALE GENOMIC DNA]</scope>
    <source>
        <strain evidence="23">CECT 7706</strain>
    </source>
</reference>
<proteinExistence type="predicted"/>
<dbReference type="InterPro" id="IPR004358">
    <property type="entry name" value="Sig_transdc_His_kin-like_C"/>
</dbReference>
<evidence type="ECO:0000256" key="2">
    <source>
        <dbReference type="ARBA" id="ARBA00004651"/>
    </source>
</evidence>
<sequence length="1339" mass="152180">MSTMKQMDAPLPENEPARLEALFATQLLDTLPEASFDNLTELAAEICQTPISLVTLLDKDRQWFKSIVGLDLFETRREVSFCQYTILNEGILEVPDATRDSRFSTNPFVTGKEKFRFYAGFPIKTEHGFPLGTLCVLDNKPGKLSPKQARALEILSKEVEKLIQLRVEKLKLNELNQKLEKFLGNVGDLVFMVNSNLEISDFFTSKNELLMMPHQKFLHKKISEVGFPKEQAALFDGLIRDVFKSARKQNLEYFLTINGKKEWFDLTCEKIASGNPEVICIINHISQQKKKELRLKEQEKEFSDFFEHVHGLMFKHDLNGKIIHINRDGAEILGYKQEDLIGVNMRSMALDKMLFTEYLEAIKKEKTFNGKGRLVSRSGRTVTFHFNNVLFESQLGDSFILGNGMDMTESLRSLNELETAAAAINKERVLLKTIIDNIPINIYAKNSLFEKTLVNRAELNYLEIADEQEVLGKTDEMLFDTETARGALEEDKSVILDGEIIINKEVIQEQKNGRKRYCLISKIPLKDASGRITGMVGITNDISERKKAELALMEKGKRLDAIIRGTNTGTWEWNISTGKILINERFAEILGFEEDEMNDFSSQKWNTLCHPEDLLHRNHVLQKHFDQKTDFYQYEIRLKHKEGHYVWIQDRGKVFSRDKSGKPEIMYGTYQDISQKKEIENQLKEAKESAENANKAKSEFLANMSHEIRTPLNGVIGFTDLLMKTPLSDTQLQYMKTVSQSAHSLLDLINDILDFSKIEAGKMELSVEKADIFELGTQVADITKYQAHSKGLELLVNLSPSLPRFIYADDVRLRQILVNLLTNAIKFTEKGEVELKVEKLDASIQKELPVLFRFSVKDTGMGISSAKQQKIFEAFSQEDASTTRKFGGTGLGLTISNKLLGLMGSRLQLESESGKGSLFYFDIQLMAEQGEVEKWPEDHGIEQVLVVDDNETNRNLISEIMDARNITCFQAANGMEALQLLEKKGKFDLVFMDLRMPFLDGLETTEKIRKLGDSKIAQVPIVLLSSSSDDALDRGKMEILKIHHRILKPVKINQVAQIIRKITKPGELDEPTQLREVSVSQNILANTTYTVLIAEDNPINMKLSKIILSKISPTIQIVEADNGLKAYEYVLRKKPDLILMDVQMPIMNGYETSKAIRSIENGKDLPIIALTAGTVKGERERCLEAGMDDYMSKPLVQESLTQTIIKWLIPEQQAVKLNLESGEKKDSKKQHFDKIHMLSLFDGDTAIGKELLKIANTTLQECQIKFKKALEERNKTSLIELGHKLKGSAATAGFFVLLSLTDRLESKAEYNDDTQLFEIGKKIQQELDYLLANFDQFKL</sequence>
<dbReference type="InterPro" id="IPR013656">
    <property type="entry name" value="PAS_4"/>
</dbReference>
<dbReference type="InterPro" id="IPR005467">
    <property type="entry name" value="His_kinase_dom"/>
</dbReference>
<evidence type="ECO:0000259" key="19">
    <source>
        <dbReference type="PROSITE" id="PS50112"/>
    </source>
</evidence>
<evidence type="ECO:0000259" key="18">
    <source>
        <dbReference type="PROSITE" id="PS50110"/>
    </source>
</evidence>
<feature type="domain" description="PAS" evidence="19">
    <location>
        <begin position="298"/>
        <end position="342"/>
    </location>
</feature>
<dbReference type="Pfam" id="PF00072">
    <property type="entry name" value="Response_reg"/>
    <property type="match status" value="2"/>
</dbReference>